<dbReference type="Pfam" id="PF08447">
    <property type="entry name" value="PAS_3"/>
    <property type="match status" value="1"/>
</dbReference>
<reference evidence="8 9" key="1">
    <citation type="submission" date="2018-09" db="EMBL/GenBank/DDBJ databases">
        <title>Whole genome based analysis of evolution and adaptive divergence in Indian and Brazilian strains of Azospirillum brasilense.</title>
        <authorList>
            <person name="Singh C."/>
            <person name="Tripathi A.K."/>
        </authorList>
    </citation>
    <scope>NUCLEOTIDE SEQUENCE [LARGE SCALE GENOMIC DNA]</scope>
    <source>
        <strain evidence="8 9">MTCC4035</strain>
        <plasmid evidence="8 9">p2</plasmid>
    </source>
</reference>
<keyword evidence="8" id="KW-0614">Plasmid</keyword>
<accession>A0A4D8PVA6</accession>
<sequence length="709" mass="77775">MPDGSEEKPMPHTLLPHSQMPASFAEIEDATLPPPEVRVLVVDDDPRNLLAMRETLADLDATVILARSGEEALKRILDQDFAAILMDVHMPGMDGYETAELIRNRRKSRHIPILFLTAINKDEMHIFRGYSAGAVDYMFKPVDPVILRSKVTVFVELYRKTEEVKRQAALRERLMAENYRVRAEKLEAEQALRRSEERQAMIARSLPILLYTAGPERGTPFRYVTENVEALFGFPAERFLTDGGFWESRLHPDDRERAAVQFDAMRQGGVSTVEYRWRAADGQYRTLLEKAMLLPGEGGRSPELCGTVLDVTDTRELQLQLAHVQKMETIGQLTGGIAHDFNNMLTVVIGSLERLGRMAFDDPKAARRVEMALQASLRCSDLTRRLLAFARRQQLHPESVDVEALVRNMGELMERTLGSAITVEIDSAPSLCPALVDRTQAESALLNLVINARDAMPAGGTLTIATAMVEAEEGDAELSPGRYVRMTVSDTGCGMPPEVLARAFEPFFTTKEIGKGTGLGLSMIHGFVKQSGGLIRVESEPGRGTSFHLHLPCAPAAVRQAKAPEDTEDSGPLPGQGEVILVVDDDRDVRQVAVLTLQDLGYTVVEAENGPEALAVLAGEPRVDLLFTDVVMPGGMNGLELAQEAQRRHPALKALYASGYAHGVAGGLSGEGPGAEFLIKPYRDRDLARAVRKALGVNAADAFPELKSA</sequence>
<dbReference type="PRINTS" id="PR00344">
    <property type="entry name" value="BCTRLSENSOR"/>
</dbReference>
<feature type="modified residue" description="4-aspartylphosphate" evidence="4">
    <location>
        <position position="629"/>
    </location>
</feature>
<protein>
    <recommendedName>
        <fullName evidence="2">histidine kinase</fullName>
        <ecNumber evidence="2">2.7.13.3</ecNumber>
    </recommendedName>
</protein>
<dbReference type="InterPro" id="IPR000014">
    <property type="entry name" value="PAS"/>
</dbReference>
<comment type="catalytic activity">
    <reaction evidence="1">
        <text>ATP + protein L-histidine = ADP + protein N-phospho-L-histidine.</text>
        <dbReference type="EC" id="2.7.13.3"/>
    </reaction>
</comment>
<evidence type="ECO:0000313" key="8">
    <source>
        <dbReference type="EMBL" id="QCN98711.1"/>
    </source>
</evidence>
<dbReference type="InterPro" id="IPR004358">
    <property type="entry name" value="Sig_transdc_His_kin-like_C"/>
</dbReference>
<dbReference type="Pfam" id="PF00512">
    <property type="entry name" value="HisKA"/>
    <property type="match status" value="1"/>
</dbReference>
<dbReference type="Gene3D" id="3.30.450.20">
    <property type="entry name" value="PAS domain"/>
    <property type="match status" value="1"/>
</dbReference>
<dbReference type="EC" id="2.7.13.3" evidence="2"/>
<dbReference type="EMBL" id="CP032323">
    <property type="protein sequence ID" value="QCN98711.1"/>
    <property type="molecule type" value="Genomic_DNA"/>
</dbReference>
<feature type="domain" description="Histidine kinase" evidence="5">
    <location>
        <begin position="336"/>
        <end position="555"/>
    </location>
</feature>
<dbReference type="Proteomes" id="UP000298595">
    <property type="component" value="Plasmid p2"/>
</dbReference>
<dbReference type="InterPro" id="IPR011006">
    <property type="entry name" value="CheY-like_superfamily"/>
</dbReference>
<dbReference type="KEGG" id="aare:D3093_26220"/>
<evidence type="ECO:0000259" key="6">
    <source>
        <dbReference type="PROSITE" id="PS50110"/>
    </source>
</evidence>
<dbReference type="InterPro" id="IPR001789">
    <property type="entry name" value="Sig_transdc_resp-reg_receiver"/>
</dbReference>
<geneLocation type="plasmid" evidence="8 9">
    <name>p2</name>
</geneLocation>
<dbReference type="SUPFAM" id="SSF55785">
    <property type="entry name" value="PYP-like sensor domain (PAS domain)"/>
    <property type="match status" value="1"/>
</dbReference>
<feature type="domain" description="Response regulatory" evidence="6">
    <location>
        <begin position="38"/>
        <end position="155"/>
    </location>
</feature>
<dbReference type="InterPro" id="IPR036890">
    <property type="entry name" value="HATPase_C_sf"/>
</dbReference>
<proteinExistence type="predicted"/>
<dbReference type="SUPFAM" id="SSF47384">
    <property type="entry name" value="Homodimeric domain of signal transducing histidine kinase"/>
    <property type="match status" value="1"/>
</dbReference>
<dbReference type="PROSITE" id="PS50109">
    <property type="entry name" value="HIS_KIN"/>
    <property type="match status" value="1"/>
</dbReference>
<evidence type="ECO:0000256" key="1">
    <source>
        <dbReference type="ARBA" id="ARBA00000085"/>
    </source>
</evidence>
<dbReference type="SMART" id="SM00387">
    <property type="entry name" value="HATPase_c"/>
    <property type="match status" value="1"/>
</dbReference>
<evidence type="ECO:0000259" key="5">
    <source>
        <dbReference type="PROSITE" id="PS50109"/>
    </source>
</evidence>
<dbReference type="Gene3D" id="3.30.565.10">
    <property type="entry name" value="Histidine kinase-like ATPase, C-terminal domain"/>
    <property type="match status" value="1"/>
</dbReference>
<dbReference type="PROSITE" id="PS50110">
    <property type="entry name" value="RESPONSE_REGULATORY"/>
    <property type="match status" value="2"/>
</dbReference>
<name>A0A4D8PVA6_9PROT</name>
<dbReference type="SMART" id="SM00448">
    <property type="entry name" value="REC"/>
    <property type="match status" value="2"/>
</dbReference>
<dbReference type="SMART" id="SM00086">
    <property type="entry name" value="PAC"/>
    <property type="match status" value="1"/>
</dbReference>
<dbReference type="AlphaFoldDB" id="A0A4D8PVA6"/>
<dbReference type="InterPro" id="IPR001610">
    <property type="entry name" value="PAC"/>
</dbReference>
<feature type="domain" description="PAC" evidence="7">
    <location>
        <begin position="271"/>
        <end position="323"/>
    </location>
</feature>
<evidence type="ECO:0000256" key="4">
    <source>
        <dbReference type="PROSITE-ProRule" id="PRU00169"/>
    </source>
</evidence>
<organism evidence="8 9">
    <name type="scientific">Azospirillum argentinense</name>
    <dbReference type="NCBI Taxonomy" id="2970906"/>
    <lineage>
        <taxon>Bacteria</taxon>
        <taxon>Pseudomonadati</taxon>
        <taxon>Pseudomonadota</taxon>
        <taxon>Alphaproteobacteria</taxon>
        <taxon>Rhodospirillales</taxon>
        <taxon>Azospirillaceae</taxon>
        <taxon>Azospirillum</taxon>
    </lineage>
</organism>
<dbReference type="InterPro" id="IPR000700">
    <property type="entry name" value="PAS-assoc_C"/>
</dbReference>
<dbReference type="CDD" id="cd00082">
    <property type="entry name" value="HisKA"/>
    <property type="match status" value="1"/>
</dbReference>
<dbReference type="SUPFAM" id="SSF52172">
    <property type="entry name" value="CheY-like"/>
    <property type="match status" value="2"/>
</dbReference>
<dbReference type="Gene3D" id="3.40.50.2300">
    <property type="match status" value="2"/>
</dbReference>
<dbReference type="GO" id="GO:0000155">
    <property type="term" value="F:phosphorelay sensor kinase activity"/>
    <property type="evidence" value="ECO:0007669"/>
    <property type="project" value="InterPro"/>
</dbReference>
<dbReference type="InterPro" id="IPR003661">
    <property type="entry name" value="HisK_dim/P_dom"/>
</dbReference>
<feature type="domain" description="Response regulatory" evidence="6">
    <location>
        <begin position="579"/>
        <end position="695"/>
    </location>
</feature>
<dbReference type="InterPro" id="IPR005467">
    <property type="entry name" value="His_kinase_dom"/>
</dbReference>
<evidence type="ECO:0000313" key="9">
    <source>
        <dbReference type="Proteomes" id="UP000298595"/>
    </source>
</evidence>
<dbReference type="InterPro" id="IPR036097">
    <property type="entry name" value="HisK_dim/P_sf"/>
</dbReference>
<dbReference type="Pfam" id="PF02518">
    <property type="entry name" value="HATPase_c"/>
    <property type="match status" value="1"/>
</dbReference>
<dbReference type="PROSITE" id="PS50113">
    <property type="entry name" value="PAC"/>
    <property type="match status" value="1"/>
</dbReference>
<keyword evidence="3 4" id="KW-0597">Phosphoprotein</keyword>
<gene>
    <name evidence="8" type="ORF">D3093_26220</name>
</gene>
<dbReference type="Gene3D" id="1.10.287.130">
    <property type="match status" value="1"/>
</dbReference>
<dbReference type="PANTHER" id="PTHR43547">
    <property type="entry name" value="TWO-COMPONENT HISTIDINE KINASE"/>
    <property type="match status" value="1"/>
</dbReference>
<evidence type="ECO:0000256" key="3">
    <source>
        <dbReference type="ARBA" id="ARBA00022553"/>
    </source>
</evidence>
<evidence type="ECO:0000259" key="7">
    <source>
        <dbReference type="PROSITE" id="PS50113"/>
    </source>
</evidence>
<evidence type="ECO:0000256" key="2">
    <source>
        <dbReference type="ARBA" id="ARBA00012438"/>
    </source>
</evidence>
<dbReference type="PANTHER" id="PTHR43547:SF2">
    <property type="entry name" value="HYBRID SIGNAL TRANSDUCTION HISTIDINE KINASE C"/>
    <property type="match status" value="1"/>
</dbReference>
<dbReference type="SMART" id="SM00388">
    <property type="entry name" value="HisKA"/>
    <property type="match status" value="1"/>
</dbReference>
<dbReference type="Pfam" id="PF00072">
    <property type="entry name" value="Response_reg"/>
    <property type="match status" value="2"/>
</dbReference>
<dbReference type="InterPro" id="IPR035965">
    <property type="entry name" value="PAS-like_dom_sf"/>
</dbReference>
<feature type="modified residue" description="4-aspartylphosphate" evidence="4">
    <location>
        <position position="87"/>
    </location>
</feature>
<dbReference type="CDD" id="cd00130">
    <property type="entry name" value="PAS"/>
    <property type="match status" value="1"/>
</dbReference>
<dbReference type="SUPFAM" id="SSF55874">
    <property type="entry name" value="ATPase domain of HSP90 chaperone/DNA topoisomerase II/histidine kinase"/>
    <property type="match status" value="1"/>
</dbReference>
<dbReference type="InterPro" id="IPR013655">
    <property type="entry name" value="PAS_fold_3"/>
</dbReference>
<dbReference type="InterPro" id="IPR003594">
    <property type="entry name" value="HATPase_dom"/>
</dbReference>